<dbReference type="EMBL" id="CP090163">
    <property type="protein sequence ID" value="UJO11230.1"/>
    <property type="molecule type" value="Genomic_DNA"/>
</dbReference>
<dbReference type="RefSeq" id="XP_047755596.1">
    <property type="nucleotide sequence ID" value="XM_047899930.1"/>
</dbReference>
<reference evidence="1" key="1">
    <citation type="submission" date="2021-12" db="EMBL/GenBank/DDBJ databases">
        <authorList>
            <person name="Zaccaron A."/>
            <person name="Stergiopoulos I."/>
        </authorList>
    </citation>
    <scope>NUCLEOTIDE SEQUENCE</scope>
    <source>
        <strain evidence="1">Race5_Kim</strain>
    </source>
</reference>
<evidence type="ECO:0000313" key="1">
    <source>
        <dbReference type="EMBL" id="UJO11230.1"/>
    </source>
</evidence>
<dbReference type="KEGG" id="ffu:CLAFUR5_00782"/>
<evidence type="ECO:0000313" key="2">
    <source>
        <dbReference type="Proteomes" id="UP000756132"/>
    </source>
</evidence>
<dbReference type="Proteomes" id="UP000756132">
    <property type="component" value="Chromosome 1"/>
</dbReference>
<gene>
    <name evidence="1" type="ORF">CLAFUR5_00782</name>
</gene>
<accession>A0A9Q8L5G2</accession>
<dbReference type="GeneID" id="71980660"/>
<proteinExistence type="predicted"/>
<reference evidence="1" key="2">
    <citation type="journal article" date="2022" name="Microb. Genom.">
        <title>A chromosome-scale genome assembly of the tomato pathogen Cladosporium fulvum reveals a compartmentalized genome architecture and the presence of a dispensable chromosome.</title>
        <authorList>
            <person name="Zaccaron A.Z."/>
            <person name="Chen L.H."/>
            <person name="Samaras A."/>
            <person name="Stergiopoulos I."/>
        </authorList>
    </citation>
    <scope>NUCLEOTIDE SEQUENCE</scope>
    <source>
        <strain evidence="1">Race5_Kim</strain>
    </source>
</reference>
<organism evidence="1 2">
    <name type="scientific">Passalora fulva</name>
    <name type="common">Tomato leaf mold</name>
    <name type="synonym">Cladosporium fulvum</name>
    <dbReference type="NCBI Taxonomy" id="5499"/>
    <lineage>
        <taxon>Eukaryota</taxon>
        <taxon>Fungi</taxon>
        <taxon>Dikarya</taxon>
        <taxon>Ascomycota</taxon>
        <taxon>Pezizomycotina</taxon>
        <taxon>Dothideomycetes</taxon>
        <taxon>Dothideomycetidae</taxon>
        <taxon>Mycosphaerellales</taxon>
        <taxon>Mycosphaerellaceae</taxon>
        <taxon>Fulvia</taxon>
    </lineage>
</organism>
<protein>
    <submittedName>
        <fullName evidence="1">Uncharacterized protein</fullName>
    </submittedName>
</protein>
<name>A0A9Q8L5G2_PASFU</name>
<sequence>MRYPTCLSFAGLTVQARRPDSSPEYSLSPPRIPPIESSDAEFTKYTYTSEFTVHSSWTYTWADVKLTGLQEQAHRMAKVDVEVRHV</sequence>
<dbReference type="AlphaFoldDB" id="A0A9Q8L5G2"/>
<keyword evidence="2" id="KW-1185">Reference proteome</keyword>